<dbReference type="AlphaFoldDB" id="A0A6A6GWS3"/>
<dbReference type="InterPro" id="IPR039143">
    <property type="entry name" value="GNPNAT1-like"/>
</dbReference>
<feature type="domain" description="N-acetyltransferase" evidence="3">
    <location>
        <begin position="57"/>
        <end position="213"/>
    </location>
</feature>
<proteinExistence type="inferred from homology"/>
<dbReference type="OrthoDB" id="329272at2759"/>
<dbReference type="PROSITE" id="PS51186">
    <property type="entry name" value="GNAT"/>
    <property type="match status" value="1"/>
</dbReference>
<dbReference type="EC" id="2.3.1.4" evidence="1"/>
<dbReference type="Pfam" id="PF13673">
    <property type="entry name" value="Acetyltransf_10"/>
    <property type="match status" value="1"/>
</dbReference>
<comment type="similarity">
    <text evidence="1">Belongs to the acetyltransferase family. GNA1 subfamily.</text>
</comment>
<reference evidence="4" key="1">
    <citation type="journal article" date="2020" name="Stud. Mycol.">
        <title>101 Dothideomycetes genomes: a test case for predicting lifestyles and emergence of pathogens.</title>
        <authorList>
            <person name="Haridas S."/>
            <person name="Albert R."/>
            <person name="Binder M."/>
            <person name="Bloem J."/>
            <person name="Labutti K."/>
            <person name="Salamov A."/>
            <person name="Andreopoulos B."/>
            <person name="Baker S."/>
            <person name="Barry K."/>
            <person name="Bills G."/>
            <person name="Bluhm B."/>
            <person name="Cannon C."/>
            <person name="Castanera R."/>
            <person name="Culley D."/>
            <person name="Daum C."/>
            <person name="Ezra D."/>
            <person name="Gonzalez J."/>
            <person name="Henrissat B."/>
            <person name="Kuo A."/>
            <person name="Liang C."/>
            <person name="Lipzen A."/>
            <person name="Lutzoni F."/>
            <person name="Magnuson J."/>
            <person name="Mondo S."/>
            <person name="Nolan M."/>
            <person name="Ohm R."/>
            <person name="Pangilinan J."/>
            <person name="Park H.-J."/>
            <person name="Ramirez L."/>
            <person name="Alfaro M."/>
            <person name="Sun H."/>
            <person name="Tritt A."/>
            <person name="Yoshinaga Y."/>
            <person name="Zwiers L.-H."/>
            <person name="Turgeon B."/>
            <person name="Goodwin S."/>
            <person name="Spatafora J."/>
            <person name="Crous P."/>
            <person name="Grigoriev I."/>
        </authorList>
    </citation>
    <scope>NUCLEOTIDE SEQUENCE</scope>
    <source>
        <strain evidence="4">Tuck. ex Michener</strain>
    </source>
</reference>
<dbReference type="Gene3D" id="3.40.630.30">
    <property type="match status" value="1"/>
</dbReference>
<sequence>MSAPFFAFLLAQGPSLSSLYNADLPPSEQPNRPALSPDSPSSPTPTGTIPQLFLDAMTVRTSVFVTEQSVPLSAEFDSDDPRSFHWIAYASVSTSSSDAVSPSVTRRTPVATVRLVPPPHPPDPYINAPVPSEPFCKIGRLCTLKPYRGLKLGRMLMDELREEAEQEWRGLVLVHAQKELKAWYEGMGFEIDEEMGEWDEEGIMHVGLWKRLELKS</sequence>
<dbReference type="GO" id="GO:0006048">
    <property type="term" value="P:UDP-N-acetylglucosamine biosynthetic process"/>
    <property type="evidence" value="ECO:0007669"/>
    <property type="project" value="UniProtKB-UniRule"/>
</dbReference>
<protein>
    <recommendedName>
        <fullName evidence="1">Glucosamine 6-phosphate N-acetyltransferase</fullName>
        <ecNumber evidence="1">2.3.1.4</ecNumber>
    </recommendedName>
</protein>
<dbReference type="InterPro" id="IPR000182">
    <property type="entry name" value="GNAT_dom"/>
</dbReference>
<evidence type="ECO:0000313" key="5">
    <source>
        <dbReference type="Proteomes" id="UP000800092"/>
    </source>
</evidence>
<dbReference type="InterPro" id="IPR016181">
    <property type="entry name" value="Acyl_CoA_acyltransferase"/>
</dbReference>
<keyword evidence="1" id="KW-0808">Transferase</keyword>
<evidence type="ECO:0000256" key="1">
    <source>
        <dbReference type="RuleBase" id="RU365086"/>
    </source>
</evidence>
<comment type="pathway">
    <text evidence="1">Nucleotide-sugar biosynthesis; UDP-N-acetyl-alpha-D-glucosamine biosynthesis; N-acetyl-alpha-D-glucosamine 1-phosphate from alpha-D-glucosamine 6-phosphate (route I): step 1/2.</text>
</comment>
<dbReference type="UniPathway" id="UPA00113">
    <property type="reaction ID" value="UER00529"/>
</dbReference>
<name>A0A6A6GWS3_VIRVR</name>
<feature type="compositionally biased region" description="Low complexity" evidence="2">
    <location>
        <begin position="36"/>
        <end position="46"/>
    </location>
</feature>
<feature type="region of interest" description="Disordered" evidence="2">
    <location>
        <begin position="20"/>
        <end position="49"/>
    </location>
</feature>
<evidence type="ECO:0000259" key="3">
    <source>
        <dbReference type="PROSITE" id="PS51186"/>
    </source>
</evidence>
<keyword evidence="5" id="KW-1185">Reference proteome</keyword>
<dbReference type="EMBL" id="ML991848">
    <property type="protein sequence ID" value="KAF2230049.1"/>
    <property type="molecule type" value="Genomic_DNA"/>
</dbReference>
<dbReference type="PANTHER" id="PTHR13355:SF11">
    <property type="entry name" value="GLUCOSAMINE 6-PHOSPHATE N-ACETYLTRANSFERASE"/>
    <property type="match status" value="1"/>
</dbReference>
<dbReference type="Proteomes" id="UP000800092">
    <property type="component" value="Unassembled WGS sequence"/>
</dbReference>
<dbReference type="GO" id="GO:0004343">
    <property type="term" value="F:glucosamine 6-phosphate N-acetyltransferase activity"/>
    <property type="evidence" value="ECO:0007669"/>
    <property type="project" value="UniProtKB-UniRule"/>
</dbReference>
<keyword evidence="1" id="KW-0012">Acyltransferase</keyword>
<gene>
    <name evidence="4" type="ORF">EV356DRAFT_492654</name>
</gene>
<accession>A0A6A6GWS3</accession>
<comment type="catalytic activity">
    <reaction evidence="1">
        <text>D-glucosamine 6-phosphate + acetyl-CoA = N-acetyl-D-glucosamine 6-phosphate + CoA + H(+)</text>
        <dbReference type="Rhea" id="RHEA:10292"/>
        <dbReference type="ChEBI" id="CHEBI:15378"/>
        <dbReference type="ChEBI" id="CHEBI:57287"/>
        <dbReference type="ChEBI" id="CHEBI:57288"/>
        <dbReference type="ChEBI" id="CHEBI:57513"/>
        <dbReference type="ChEBI" id="CHEBI:58725"/>
        <dbReference type="EC" id="2.3.1.4"/>
    </reaction>
</comment>
<dbReference type="CDD" id="cd04301">
    <property type="entry name" value="NAT_SF"/>
    <property type="match status" value="1"/>
</dbReference>
<organism evidence="4 5">
    <name type="scientific">Viridothelium virens</name>
    <name type="common">Speckled blister lichen</name>
    <name type="synonym">Trypethelium virens</name>
    <dbReference type="NCBI Taxonomy" id="1048519"/>
    <lineage>
        <taxon>Eukaryota</taxon>
        <taxon>Fungi</taxon>
        <taxon>Dikarya</taxon>
        <taxon>Ascomycota</taxon>
        <taxon>Pezizomycotina</taxon>
        <taxon>Dothideomycetes</taxon>
        <taxon>Dothideomycetes incertae sedis</taxon>
        <taxon>Trypetheliales</taxon>
        <taxon>Trypetheliaceae</taxon>
        <taxon>Viridothelium</taxon>
    </lineage>
</organism>
<dbReference type="PANTHER" id="PTHR13355">
    <property type="entry name" value="GLUCOSAMINE 6-PHOSPHATE N-ACETYLTRANSFERASE"/>
    <property type="match status" value="1"/>
</dbReference>
<evidence type="ECO:0000256" key="2">
    <source>
        <dbReference type="SAM" id="MobiDB-lite"/>
    </source>
</evidence>
<dbReference type="SUPFAM" id="SSF55729">
    <property type="entry name" value="Acyl-CoA N-acyltransferases (Nat)"/>
    <property type="match status" value="1"/>
</dbReference>
<evidence type="ECO:0000313" key="4">
    <source>
        <dbReference type="EMBL" id="KAF2230049.1"/>
    </source>
</evidence>